<dbReference type="RefSeq" id="WP_020961853.1">
    <property type="nucleotide sequence ID" value="NZ_CP007493.1"/>
</dbReference>
<sequence>MKKVIWAIDIPATPHIYDKLKDSLGENVQVIGVGPLEKAEEILKLVEEHHAEEVVTAIEDPCEMYKLLSGGIEPIVAIIEEIATCKTESECKEYEDKGYIVIKSDEGLSVLEVKEFARVVDIMFELAEPGEVHEHEH</sequence>
<evidence type="ECO:0000313" key="2">
    <source>
        <dbReference type="Proteomes" id="UP000266720"/>
    </source>
</evidence>
<dbReference type="KEGG" id="tcb:TCARB_1245"/>
<accession>A0A3G1A9H5</accession>
<evidence type="ECO:0000313" key="1">
    <source>
        <dbReference type="EMBL" id="AJB42291.1"/>
    </source>
</evidence>
<dbReference type="GeneID" id="25406656"/>
<organism evidence="1 2">
    <name type="scientific">Thermofilum adornatum 1505</name>
    <dbReference type="NCBI Taxonomy" id="697581"/>
    <lineage>
        <taxon>Archaea</taxon>
        <taxon>Thermoproteota</taxon>
        <taxon>Thermoprotei</taxon>
        <taxon>Thermofilales</taxon>
        <taxon>Thermofilaceae</taxon>
        <taxon>Thermofilum</taxon>
    </lineage>
</organism>
<dbReference type="STRING" id="697581.TCARB_1245"/>
<protein>
    <submittedName>
        <fullName evidence="1">Uncharacterized protein</fullName>
    </submittedName>
</protein>
<dbReference type="EMBL" id="CP007493">
    <property type="protein sequence ID" value="AJB42291.1"/>
    <property type="molecule type" value="Genomic_DNA"/>
</dbReference>
<dbReference type="GeneID" id="16572805"/>
<name>A0A3G1A9H5_9CREN</name>
<dbReference type="Proteomes" id="UP000266720">
    <property type="component" value="Chromosome"/>
</dbReference>
<reference evidence="2" key="1">
    <citation type="book" date="2010" name="EXTREMOPHILES" publisher="0:0-0">
        <title>Complete genome sequences of ten hyperthermophilic archaea reveal their metabolic capabilities and possible ecological roles.</title>
        <editorList>
            <person name="?"/>
        </editorList>
        <authorList>
            <person name="Ravin N.V."/>
            <person name="Mardanov A.V."/>
            <person name="Bonch-Osmolovskaya E.A."/>
            <person name="Skryabin K.G."/>
        </authorList>
    </citation>
    <scope>NUCLEOTIDE SEQUENCE [LARGE SCALE GENOMIC DNA]</scope>
    <source>
        <strain evidence="2">1505</strain>
    </source>
</reference>
<gene>
    <name evidence="1" type="ORF">TCARB_1245</name>
</gene>
<dbReference type="AlphaFoldDB" id="A0A3G1A9H5"/>
<proteinExistence type="predicted"/>